<evidence type="ECO:0000313" key="5">
    <source>
        <dbReference type="EMBL" id="CEP09665.1"/>
    </source>
</evidence>
<keyword evidence="6" id="KW-1185">Reference proteome</keyword>
<keyword evidence="3" id="KW-0479">Metal-binding</keyword>
<accession>A0A0B7N2B6</accession>
<dbReference type="STRING" id="35722.A0A0B7N2B6"/>
<organism evidence="5 6">
    <name type="scientific">Parasitella parasitica</name>
    <dbReference type="NCBI Taxonomy" id="35722"/>
    <lineage>
        <taxon>Eukaryota</taxon>
        <taxon>Fungi</taxon>
        <taxon>Fungi incertae sedis</taxon>
        <taxon>Mucoromycota</taxon>
        <taxon>Mucoromycotina</taxon>
        <taxon>Mucoromycetes</taxon>
        <taxon>Mucorales</taxon>
        <taxon>Mucorineae</taxon>
        <taxon>Mucoraceae</taxon>
        <taxon>Parasitella</taxon>
    </lineage>
</organism>
<reference evidence="5 6" key="1">
    <citation type="submission" date="2014-09" db="EMBL/GenBank/DDBJ databases">
        <authorList>
            <person name="Ellenberger Sabrina"/>
        </authorList>
    </citation>
    <scope>NUCLEOTIDE SEQUENCE [LARGE SCALE GENOMIC DNA]</scope>
    <source>
        <strain evidence="5 6">CBS 412.66</strain>
    </source>
</reference>
<dbReference type="SUPFAM" id="SSF51197">
    <property type="entry name" value="Clavaminate synthase-like"/>
    <property type="match status" value="1"/>
</dbReference>
<dbReference type="GO" id="GO:0046872">
    <property type="term" value="F:metal ion binding"/>
    <property type="evidence" value="ECO:0007669"/>
    <property type="project" value="UniProtKB-KW"/>
</dbReference>
<dbReference type="PANTHER" id="PTHR20883:SF15">
    <property type="entry name" value="PHYTANOYL-COA DIOXYGENASE DOMAIN-CONTAINING PROTEIN 1"/>
    <property type="match status" value="1"/>
</dbReference>
<evidence type="ECO:0000256" key="4">
    <source>
        <dbReference type="ARBA" id="ARBA00023004"/>
    </source>
</evidence>
<keyword evidence="4" id="KW-0408">Iron</keyword>
<protein>
    <recommendedName>
        <fullName evidence="7">Fe2OG dioxygenase domain-containing protein</fullName>
    </recommendedName>
</protein>
<dbReference type="Proteomes" id="UP000054107">
    <property type="component" value="Unassembled WGS sequence"/>
</dbReference>
<name>A0A0B7N2B6_9FUNG</name>
<gene>
    <name evidence="5" type="primary">PARPA_03216.1 scaffold 7241</name>
</gene>
<dbReference type="InterPro" id="IPR008775">
    <property type="entry name" value="Phytyl_CoA_dOase-like"/>
</dbReference>
<proteinExistence type="inferred from homology"/>
<comment type="cofactor">
    <cofactor evidence="1">
        <name>Fe cation</name>
        <dbReference type="ChEBI" id="CHEBI:24875"/>
    </cofactor>
</comment>
<dbReference type="Pfam" id="PF05721">
    <property type="entry name" value="PhyH"/>
    <property type="match status" value="1"/>
</dbReference>
<dbReference type="EMBL" id="LN722188">
    <property type="protein sequence ID" value="CEP09665.1"/>
    <property type="molecule type" value="Genomic_DNA"/>
</dbReference>
<evidence type="ECO:0000256" key="3">
    <source>
        <dbReference type="ARBA" id="ARBA00022723"/>
    </source>
</evidence>
<evidence type="ECO:0000256" key="2">
    <source>
        <dbReference type="ARBA" id="ARBA00005830"/>
    </source>
</evidence>
<dbReference type="PANTHER" id="PTHR20883">
    <property type="entry name" value="PHYTANOYL-COA DIOXYGENASE DOMAIN CONTAINING 1"/>
    <property type="match status" value="1"/>
</dbReference>
<dbReference type="AlphaFoldDB" id="A0A0B7N2B6"/>
<sequence length="237" mass="26726">MTQFSTGTNDKKHIGDKYFLESGDKIHYFFEEGAFDDNGNLKMPKERAINKIGHGLHILDPTFKQFSINDKISQMTRQLGFKSPQLLQSMLIFKQPYIGGLVPPHQDSSFLYTEPVSAVGFWFALEDCTEQNGCLWFVPGSHLNTPINKRFVRNPQGSGTIFVDNGENIPIDESKYIKCEVKAGSLVLIHGSVVHKSAPNFSDISRFIYTFHCIEGEAVYPKDNWLQPLDGTPFTSV</sequence>
<comment type="similarity">
    <text evidence="2">Belongs to the PhyH family.</text>
</comment>
<evidence type="ECO:0008006" key="7">
    <source>
        <dbReference type="Google" id="ProtNLM"/>
    </source>
</evidence>
<dbReference type="Gene3D" id="2.60.120.620">
    <property type="entry name" value="q2cbj1_9rhob like domain"/>
    <property type="match status" value="1"/>
</dbReference>
<evidence type="ECO:0000313" key="6">
    <source>
        <dbReference type="Proteomes" id="UP000054107"/>
    </source>
</evidence>
<evidence type="ECO:0000256" key="1">
    <source>
        <dbReference type="ARBA" id="ARBA00001962"/>
    </source>
</evidence>
<dbReference type="OrthoDB" id="445007at2759"/>